<accession>D5GV44</accession>
<dbReference type="PROSITE" id="PS50194">
    <property type="entry name" value="FILAMIN_REPEAT"/>
    <property type="match status" value="1"/>
</dbReference>
<reference evidence="2 3" key="1">
    <citation type="journal article" date="2010" name="BMC Genomics">
        <title>Evidence for a lineage of virulent bacteriophages that target Campylobacter.</title>
        <authorList>
            <person name="Timms A.R."/>
            <person name="Cambray-Young J."/>
            <person name="Scott A.E."/>
            <person name="Petty N.K."/>
            <person name="Connerton P.L."/>
            <person name="Clarke L."/>
            <person name="Seeger K."/>
            <person name="Quail M."/>
            <person name="Cummings N."/>
            <person name="Maskell D.J."/>
            <person name="Thomson N.R."/>
            <person name="Connerton I.F."/>
        </authorList>
    </citation>
    <scope>NUCLEOTIDE SEQUENCE [LARGE SCALE GENOMIC DNA]</scope>
</reference>
<dbReference type="Gene3D" id="3.40.50.11780">
    <property type="match status" value="1"/>
</dbReference>
<feature type="domain" description="BIG2" evidence="1">
    <location>
        <begin position="351"/>
        <end position="427"/>
    </location>
</feature>
<evidence type="ECO:0000313" key="2">
    <source>
        <dbReference type="EMBL" id="CBJ93861.1"/>
    </source>
</evidence>
<dbReference type="Proteomes" id="UP000002369">
    <property type="component" value="Segment"/>
</dbReference>
<dbReference type="EMBL" id="FN667788">
    <property type="protein sequence ID" value="CBJ93861.1"/>
    <property type="molecule type" value="Genomic_DNA"/>
</dbReference>
<dbReference type="SMART" id="SM00635">
    <property type="entry name" value="BID_2"/>
    <property type="match status" value="3"/>
</dbReference>
<dbReference type="KEGG" id="vg:26041334"/>
<dbReference type="GeneID" id="26041334"/>
<protein>
    <submittedName>
        <fullName evidence="2">Possible tail sheath protein</fullName>
    </submittedName>
</protein>
<name>D5GV44_9CAUD</name>
<organism evidence="2 3">
    <name type="scientific">Campylobacter phage CP220</name>
    <dbReference type="NCBI Taxonomy" id="2994044"/>
    <lineage>
        <taxon>Viruses</taxon>
        <taxon>Duplodnaviria</taxon>
        <taxon>Heunggongvirae</taxon>
        <taxon>Uroviricota</taxon>
        <taxon>Caudoviricetes</taxon>
        <taxon>Connertonviridae</taxon>
        <taxon>Firehammervirus</taxon>
        <taxon>Firehammervirus CP220</taxon>
    </lineage>
</organism>
<sequence>MWFERLFVISNHIKRIKMANLLSPGIQVSEVDQSQITPVEGDSAAVFGGDFEKGPVGVHTLISSVQELRDNYGMPNTKNYNDYYQVQNFLAYSGAIYVSRAADLNGTPTKLDGLQFEENAYKTNVNATKVEGVKVIEADSVDVKFEKTDKFQVGQVLKFNDSNKEYKIKYVRNEVKQIPNPDYQPLTQLVVDPSQASAYVDEVVSYVVTTNAESYTVETDRPDVVLVNKSNKSLTALKVGTAIVTFRATKEGSRPNTFEFVLNVQEKEQTKLVVTPETVNILEGQTAMLNIDTDAETYSIVSKNLAIATIAEDKKTINGLRIGSCLAEVSAQANNKTETTKIINVNVITGVETDLTVSPEGPVTLHKNEEQIFEITSSGASILETASEADKEFVTVDKTAKKVTAIKEGNAVVRVRAKALGADEVIKRIQIIILPEKISATVEPTEISINTDAGDQTLTVTTEATNISARVIDTSVANVSTQEKIITVTPLAAGNTEIEITVSSEGYSNNVITVPLTVTAVNADPSGSTNQKSKAKKG</sequence>
<dbReference type="InterPro" id="IPR017868">
    <property type="entry name" value="Filamin/ABP280_repeat-like"/>
</dbReference>
<feature type="domain" description="BIG2" evidence="1">
    <location>
        <begin position="268"/>
        <end position="341"/>
    </location>
</feature>
<dbReference type="InterPro" id="IPR003343">
    <property type="entry name" value="Big_2"/>
</dbReference>
<feature type="domain" description="BIG2" evidence="1">
    <location>
        <begin position="185"/>
        <end position="259"/>
    </location>
</feature>
<evidence type="ECO:0000313" key="3">
    <source>
        <dbReference type="Proteomes" id="UP000002369"/>
    </source>
</evidence>
<evidence type="ECO:0000259" key="1">
    <source>
        <dbReference type="SMART" id="SM00635"/>
    </source>
</evidence>
<proteinExistence type="predicted"/>
<gene>
    <name evidence="2" type="ORF">CPT_0052</name>
</gene>
<dbReference type="RefSeq" id="YP_009169186.1">
    <property type="nucleotide sequence ID" value="NC_027997.1"/>
</dbReference>
<keyword evidence="3" id="KW-1185">Reference proteome</keyword>